<dbReference type="Proteomes" id="UP000593566">
    <property type="component" value="Unassembled WGS sequence"/>
</dbReference>
<feature type="compositionally biased region" description="Basic and acidic residues" evidence="1">
    <location>
        <begin position="164"/>
        <end position="195"/>
    </location>
</feature>
<feature type="compositionally biased region" description="Polar residues" evidence="1">
    <location>
        <begin position="17"/>
        <end position="35"/>
    </location>
</feature>
<accession>A0A8H6FE25</accession>
<sequence length="305" mass="33569">MDPTPTDAPPSYDEVAGTSSPSNRPANTNTNTSTAHKARNGIPPQTRRSMEDEGRPLPYGWIRQYDPQNHHQFFVDTNVEPPRSIWCHPYDDEQYMNSLDSKERQKIKGSLRVPSQADIAAESSDDDGDHHHHSKQAGIGTAELPPRDPNPPTGVTKFGRKMKDKMTHTTHEQREQERAQRAEEERRAYQRHQELRQAMSRAAQTGEPQHVGKGKDGKDIYIEPPQGMGPPRGGYGYNPYTQGPYANPNATFVRPQYPYSRPYGTGYGGGYGLPLAGGLMGGLLLGDMMMGGMGGGMGGMGGGMF</sequence>
<organism evidence="2 3">
    <name type="scientific">Letharia lupina</name>
    <dbReference type="NCBI Taxonomy" id="560253"/>
    <lineage>
        <taxon>Eukaryota</taxon>
        <taxon>Fungi</taxon>
        <taxon>Dikarya</taxon>
        <taxon>Ascomycota</taxon>
        <taxon>Pezizomycotina</taxon>
        <taxon>Lecanoromycetes</taxon>
        <taxon>OSLEUM clade</taxon>
        <taxon>Lecanoromycetidae</taxon>
        <taxon>Lecanorales</taxon>
        <taxon>Lecanorineae</taxon>
        <taxon>Parmeliaceae</taxon>
        <taxon>Letharia</taxon>
    </lineage>
</organism>
<comment type="caution">
    <text evidence="2">The sequence shown here is derived from an EMBL/GenBank/DDBJ whole genome shotgun (WGS) entry which is preliminary data.</text>
</comment>
<evidence type="ECO:0000256" key="1">
    <source>
        <dbReference type="SAM" id="MobiDB-lite"/>
    </source>
</evidence>
<dbReference type="EMBL" id="JACCJB010000009">
    <property type="protein sequence ID" value="KAF6224464.1"/>
    <property type="molecule type" value="Genomic_DNA"/>
</dbReference>
<evidence type="ECO:0008006" key="4">
    <source>
        <dbReference type="Google" id="ProtNLM"/>
    </source>
</evidence>
<proteinExistence type="predicted"/>
<dbReference type="GeneID" id="59339431"/>
<gene>
    <name evidence="2" type="ORF">HO133_011041</name>
</gene>
<dbReference type="AlphaFoldDB" id="A0A8H6FE25"/>
<name>A0A8H6FE25_9LECA</name>
<evidence type="ECO:0000313" key="2">
    <source>
        <dbReference type="EMBL" id="KAF6224464.1"/>
    </source>
</evidence>
<reference evidence="2 3" key="1">
    <citation type="journal article" date="2020" name="Genomics">
        <title>Complete, high-quality genomes from long-read metagenomic sequencing of two wolf lichen thalli reveals enigmatic genome architecture.</title>
        <authorList>
            <person name="McKenzie S.K."/>
            <person name="Walston R.F."/>
            <person name="Allen J.L."/>
        </authorList>
    </citation>
    <scope>NUCLEOTIDE SEQUENCE [LARGE SCALE GENOMIC DNA]</scope>
    <source>
        <strain evidence="2">WasteWater1</strain>
    </source>
</reference>
<dbReference type="RefSeq" id="XP_037153524.1">
    <property type="nucleotide sequence ID" value="XM_037301890.1"/>
</dbReference>
<feature type="region of interest" description="Disordered" evidence="1">
    <location>
        <begin position="103"/>
        <end position="220"/>
    </location>
</feature>
<feature type="region of interest" description="Disordered" evidence="1">
    <location>
        <begin position="1"/>
        <end position="60"/>
    </location>
</feature>
<evidence type="ECO:0000313" key="3">
    <source>
        <dbReference type="Proteomes" id="UP000593566"/>
    </source>
</evidence>
<protein>
    <recommendedName>
        <fullName evidence="4">WW domain-containing protein</fullName>
    </recommendedName>
</protein>
<keyword evidence="3" id="KW-1185">Reference proteome</keyword>